<dbReference type="Pfam" id="PF14808">
    <property type="entry name" value="TMEM164"/>
    <property type="match status" value="1"/>
</dbReference>
<dbReference type="InterPro" id="IPR011737">
    <property type="entry name" value="CHP02206_TP0381"/>
</dbReference>
<keyword evidence="1" id="KW-0472">Membrane</keyword>
<dbReference type="OrthoDB" id="9813172at2"/>
<evidence type="ECO:0000313" key="3">
    <source>
        <dbReference type="EMBL" id="MCZ7407588.1"/>
    </source>
</evidence>
<evidence type="ECO:0000256" key="1">
    <source>
        <dbReference type="SAM" id="Phobius"/>
    </source>
</evidence>
<accession>A0A0B4S2D9</accession>
<keyword evidence="1" id="KW-0812">Transmembrane</keyword>
<feature type="transmembrane region" description="Helical" evidence="1">
    <location>
        <begin position="58"/>
        <end position="78"/>
    </location>
</feature>
<sequence length="256" mass="30291">MNFLERILDFLIYFFRSKPEGYDIEKYGFTHIVLVIIAFAGAIIIYKYRDKFKNSNKNILKIFVAILFLQQFILYFWYITSGAFSIETSLPLYDCRVAIICLIYGVFFHNEKSKRIGIYLGFVGSIVALLTPELDKFAFPHYTWISFFVGHTLLLWVSCYIFFVEKIEISFKKYTEVFVFTNILHIAIVIFNSLTNCNYAFLSEPPIFKDVADRLHPITYIAIMMLILNFGLYLVHSYFMKSRDREFKISHREIEN</sequence>
<evidence type="ECO:0000313" key="2">
    <source>
        <dbReference type="EMBL" id="AIZ36982.1"/>
    </source>
</evidence>
<gene>
    <name evidence="3" type="ORF">NND69_04310</name>
    <name evidence="2" type="ORF">NW74_06390</name>
</gene>
<dbReference type="KEGG" id="pmic:NW74_06390"/>
<feature type="transmembrane region" description="Helical" evidence="1">
    <location>
        <begin position="27"/>
        <end position="46"/>
    </location>
</feature>
<evidence type="ECO:0000313" key="4">
    <source>
        <dbReference type="Proteomes" id="UP000031386"/>
    </source>
</evidence>
<feature type="transmembrane region" description="Helical" evidence="1">
    <location>
        <begin position="215"/>
        <end position="235"/>
    </location>
</feature>
<feature type="transmembrane region" description="Helical" evidence="1">
    <location>
        <begin position="116"/>
        <end position="132"/>
    </location>
</feature>
<proteinExistence type="predicted"/>
<keyword evidence="1" id="KW-1133">Transmembrane helix</keyword>
<organism evidence="2 4">
    <name type="scientific">Parvimonas micra</name>
    <dbReference type="NCBI Taxonomy" id="33033"/>
    <lineage>
        <taxon>Bacteria</taxon>
        <taxon>Bacillati</taxon>
        <taxon>Bacillota</taxon>
        <taxon>Tissierellia</taxon>
        <taxon>Tissierellales</taxon>
        <taxon>Peptoniphilaceae</taxon>
        <taxon>Parvimonas</taxon>
    </lineage>
</organism>
<name>A0A0B4S2D9_9FIRM</name>
<dbReference type="RefSeq" id="WP_041954536.1">
    <property type="nucleotide sequence ID" value="NZ_CAUUFC010000021.1"/>
</dbReference>
<dbReference type="AlphaFoldDB" id="A0A0B4S2D9"/>
<dbReference type="Proteomes" id="UP000031386">
    <property type="component" value="Chromosome"/>
</dbReference>
<keyword evidence="4" id="KW-1185">Reference proteome</keyword>
<feature type="transmembrane region" description="Helical" evidence="1">
    <location>
        <begin position="90"/>
        <end position="109"/>
    </location>
</feature>
<feature type="transmembrane region" description="Helical" evidence="1">
    <location>
        <begin position="144"/>
        <end position="163"/>
    </location>
</feature>
<dbReference type="NCBIfam" id="TIGR02206">
    <property type="entry name" value="intg_mem_TP0381"/>
    <property type="match status" value="1"/>
</dbReference>
<protein>
    <submittedName>
        <fullName evidence="3">TIGR02206 family membrane protein</fullName>
    </submittedName>
</protein>
<dbReference type="EMBL" id="CP009761">
    <property type="protein sequence ID" value="AIZ36982.1"/>
    <property type="molecule type" value="Genomic_DNA"/>
</dbReference>
<dbReference type="STRING" id="33033.NW74_06390"/>
<reference evidence="2 4" key="1">
    <citation type="submission" date="2014-10" db="EMBL/GenBank/DDBJ databases">
        <title>Complete genome sequence of Parvimonas micra KCOM 1535 (= ChDC B708).</title>
        <authorList>
            <person name="Kook J.-K."/>
            <person name="Park S.-N."/>
            <person name="Lim Y.K."/>
            <person name="Roh H."/>
        </authorList>
    </citation>
    <scope>NUCLEOTIDE SEQUENCE [LARGE SCALE GENOMIC DNA]</scope>
    <source>
        <strain evidence="2">KCOM 1535</strain>
        <strain evidence="4">KCOM 1535 / ChDC B708</strain>
    </source>
</reference>
<dbReference type="Proteomes" id="UP001141458">
    <property type="component" value="Unassembled WGS sequence"/>
</dbReference>
<dbReference type="EMBL" id="JANDZV010000002">
    <property type="protein sequence ID" value="MCZ7407588.1"/>
    <property type="molecule type" value="Genomic_DNA"/>
</dbReference>
<feature type="transmembrane region" description="Helical" evidence="1">
    <location>
        <begin position="175"/>
        <end position="195"/>
    </location>
</feature>
<reference evidence="3" key="2">
    <citation type="submission" date="2022-07" db="EMBL/GenBank/DDBJ databases">
        <title>Parvimonas micra travels from the subgingival sulcus of the human oral cavity to the colorectal adenocarcinoma.</title>
        <authorList>
            <person name="Conde-Perez K."/>
            <person name="Buetas E."/>
            <person name="Aja-Macaya P."/>
            <person name="Martin-De Arribas E."/>
            <person name="Iglesias-Corras I."/>
            <person name="Trigo-Tasende N."/>
            <person name="Nasser-Ali M."/>
            <person name="Estevez L.S."/>
            <person name="Rumbo-Feal S."/>
            <person name="Otero-Alen B."/>
            <person name="Noguera J.F."/>
            <person name="Concha A."/>
            <person name="Pardinas-Lopez S."/>
            <person name="Carda-Dieguez M."/>
            <person name="Gomez-Randulfe I."/>
            <person name="Martinez-Lago N."/>
            <person name="Ladra S."/>
            <person name="Aparicio L.A."/>
            <person name="Bou G."/>
            <person name="Mira A."/>
            <person name="Vallejo J.A."/>
            <person name="Poza M."/>
        </authorList>
    </citation>
    <scope>NUCLEOTIDE SEQUENCE</scope>
    <source>
        <strain evidence="3">PM79KC-AC-4</strain>
    </source>
</reference>